<evidence type="ECO:0008006" key="4">
    <source>
        <dbReference type="Google" id="ProtNLM"/>
    </source>
</evidence>
<evidence type="ECO:0000313" key="2">
    <source>
        <dbReference type="EMBL" id="KAJ7681528.1"/>
    </source>
</evidence>
<reference evidence="2" key="1">
    <citation type="submission" date="2023-03" db="EMBL/GenBank/DDBJ databases">
        <title>Massive genome expansion in bonnet fungi (Mycena s.s.) driven by repeated elements and novel gene families across ecological guilds.</title>
        <authorList>
            <consortium name="Lawrence Berkeley National Laboratory"/>
            <person name="Harder C.B."/>
            <person name="Miyauchi S."/>
            <person name="Viragh M."/>
            <person name="Kuo A."/>
            <person name="Thoen E."/>
            <person name="Andreopoulos B."/>
            <person name="Lu D."/>
            <person name="Skrede I."/>
            <person name="Drula E."/>
            <person name="Henrissat B."/>
            <person name="Morin E."/>
            <person name="Kohler A."/>
            <person name="Barry K."/>
            <person name="LaButti K."/>
            <person name="Morin E."/>
            <person name="Salamov A."/>
            <person name="Lipzen A."/>
            <person name="Mereny Z."/>
            <person name="Hegedus B."/>
            <person name="Baldrian P."/>
            <person name="Stursova M."/>
            <person name="Weitz H."/>
            <person name="Taylor A."/>
            <person name="Grigoriev I.V."/>
            <person name="Nagy L.G."/>
            <person name="Martin F."/>
            <person name="Kauserud H."/>
        </authorList>
    </citation>
    <scope>NUCLEOTIDE SEQUENCE</scope>
    <source>
        <strain evidence="2">CBHHK067</strain>
    </source>
</reference>
<evidence type="ECO:0000256" key="1">
    <source>
        <dbReference type="SAM" id="SignalP"/>
    </source>
</evidence>
<protein>
    <recommendedName>
        <fullName evidence="4">Secreted protein</fullName>
    </recommendedName>
</protein>
<feature type="signal peptide" evidence="1">
    <location>
        <begin position="1"/>
        <end position="28"/>
    </location>
</feature>
<sequence>MVCRMPSSWLSFCASNIFSAARVLLASATSLWTRSGSVPTRQYITSPRRPTSTCAPRGSLDMIRSIIPKSLRCESPREAWIRPSFSSVARMAFTAAKLRDSGRRYSGRLAMSVGAVSQTKLPALPMSLRVTATVPGPKTAGSCMPRVSARCIRASTNLPATERVVDVSSAAASCPCTFSRWSCASSKVVWAMWAERNSTE</sequence>
<keyword evidence="1" id="KW-0732">Signal</keyword>
<name>A0AAD7D6G6_MYCRO</name>
<dbReference type="AlphaFoldDB" id="A0AAD7D6G6"/>
<dbReference type="EMBL" id="JARKIE010000117">
    <property type="protein sequence ID" value="KAJ7681528.1"/>
    <property type="molecule type" value="Genomic_DNA"/>
</dbReference>
<proteinExistence type="predicted"/>
<organism evidence="2 3">
    <name type="scientific">Mycena rosella</name>
    <name type="common">Pink bonnet</name>
    <name type="synonym">Agaricus rosellus</name>
    <dbReference type="NCBI Taxonomy" id="1033263"/>
    <lineage>
        <taxon>Eukaryota</taxon>
        <taxon>Fungi</taxon>
        <taxon>Dikarya</taxon>
        <taxon>Basidiomycota</taxon>
        <taxon>Agaricomycotina</taxon>
        <taxon>Agaricomycetes</taxon>
        <taxon>Agaricomycetidae</taxon>
        <taxon>Agaricales</taxon>
        <taxon>Marasmiineae</taxon>
        <taxon>Mycenaceae</taxon>
        <taxon>Mycena</taxon>
    </lineage>
</organism>
<keyword evidence="3" id="KW-1185">Reference proteome</keyword>
<accession>A0AAD7D6G6</accession>
<feature type="chain" id="PRO_5042091846" description="Secreted protein" evidence="1">
    <location>
        <begin position="29"/>
        <end position="200"/>
    </location>
</feature>
<gene>
    <name evidence="2" type="ORF">B0H17DRAFT_1076318</name>
</gene>
<evidence type="ECO:0000313" key="3">
    <source>
        <dbReference type="Proteomes" id="UP001221757"/>
    </source>
</evidence>
<dbReference type="Proteomes" id="UP001221757">
    <property type="component" value="Unassembled WGS sequence"/>
</dbReference>
<comment type="caution">
    <text evidence="2">The sequence shown here is derived from an EMBL/GenBank/DDBJ whole genome shotgun (WGS) entry which is preliminary data.</text>
</comment>